<keyword evidence="1" id="KW-0560">Oxidoreductase</keyword>
<proteinExistence type="predicted"/>
<evidence type="ECO:0000313" key="3">
    <source>
        <dbReference type="EMBL" id="CAG7819446.1"/>
    </source>
</evidence>
<dbReference type="AlphaFoldDB" id="A0A8J2P979"/>
<dbReference type="EMBL" id="CAJVCH010450279">
    <property type="protein sequence ID" value="CAG7819446.1"/>
    <property type="molecule type" value="Genomic_DNA"/>
</dbReference>
<evidence type="ECO:0000256" key="1">
    <source>
        <dbReference type="ARBA" id="ARBA00023002"/>
    </source>
</evidence>
<keyword evidence="2" id="KW-0472">Membrane</keyword>
<evidence type="ECO:0008006" key="5">
    <source>
        <dbReference type="Google" id="ProtNLM"/>
    </source>
</evidence>
<evidence type="ECO:0000313" key="4">
    <source>
        <dbReference type="Proteomes" id="UP000708208"/>
    </source>
</evidence>
<dbReference type="PANTHER" id="PTHR44269">
    <property type="entry name" value="DEHYDROGENASE/REDUCTASE SDR FAMILY MEMBER 7-RELATED"/>
    <property type="match status" value="1"/>
</dbReference>
<keyword evidence="2" id="KW-0812">Transmembrane</keyword>
<sequence length="324" mass="36117">MDLFYILGMLVVIYFSVIIVLLVIADSDIFTFLYSKYGKQADQFKGKVIWITGASSGIGEAIAKEFAVAGARIVLSARRKEELERVKHQCLSISTLTDNDILVIPLDLTDLKSHEPSLRTVVKHFGKLDVLVSNAAQTQVCEFKDIALHVDRHIFEVNVFSLINMNRIVVNYFLENGAGQLAVVSSVVAKFPSPLSTTYSASKSAIQGYFNSLRMELYGKNIDVTIICPGLTETPMLEKGMTNKPGELAKISPPKSVGRMTAERVANLSLISMANHLSESWIAKFPTIPLLYIYQYFPLIFDLFMKLAGGKVVEQMKEHQRRSN</sequence>
<dbReference type="InterPro" id="IPR020904">
    <property type="entry name" value="Sc_DH/Rdtase_CS"/>
</dbReference>
<reference evidence="3" key="1">
    <citation type="submission" date="2021-06" db="EMBL/GenBank/DDBJ databases">
        <authorList>
            <person name="Hodson N. C."/>
            <person name="Mongue J. A."/>
            <person name="Jaron S. K."/>
        </authorList>
    </citation>
    <scope>NUCLEOTIDE SEQUENCE</scope>
</reference>
<accession>A0A8J2P979</accession>
<dbReference type="OrthoDB" id="47007at2759"/>
<dbReference type="InterPro" id="IPR053011">
    <property type="entry name" value="SDR_family_member_7"/>
</dbReference>
<evidence type="ECO:0000256" key="2">
    <source>
        <dbReference type="SAM" id="Phobius"/>
    </source>
</evidence>
<keyword evidence="2" id="KW-1133">Transmembrane helix</keyword>
<dbReference type="Proteomes" id="UP000708208">
    <property type="component" value="Unassembled WGS sequence"/>
</dbReference>
<keyword evidence="4" id="KW-1185">Reference proteome</keyword>
<feature type="transmembrane region" description="Helical" evidence="2">
    <location>
        <begin position="6"/>
        <end position="25"/>
    </location>
</feature>
<protein>
    <recommendedName>
        <fullName evidence="5">Dehydrogenase/reductase SDR family member 7</fullName>
    </recommendedName>
</protein>
<dbReference type="Pfam" id="PF00106">
    <property type="entry name" value="adh_short"/>
    <property type="match status" value="1"/>
</dbReference>
<dbReference type="GO" id="GO:0016491">
    <property type="term" value="F:oxidoreductase activity"/>
    <property type="evidence" value="ECO:0007669"/>
    <property type="project" value="UniProtKB-KW"/>
</dbReference>
<dbReference type="PANTHER" id="PTHR44269:SF1">
    <property type="entry name" value="DEHYDROGENASE_REDUCTASE SDR FAMILY MEMBER 7"/>
    <property type="match status" value="1"/>
</dbReference>
<name>A0A8J2P979_9HEXA</name>
<organism evidence="3 4">
    <name type="scientific">Allacma fusca</name>
    <dbReference type="NCBI Taxonomy" id="39272"/>
    <lineage>
        <taxon>Eukaryota</taxon>
        <taxon>Metazoa</taxon>
        <taxon>Ecdysozoa</taxon>
        <taxon>Arthropoda</taxon>
        <taxon>Hexapoda</taxon>
        <taxon>Collembola</taxon>
        <taxon>Symphypleona</taxon>
        <taxon>Sminthuridae</taxon>
        <taxon>Allacma</taxon>
    </lineage>
</organism>
<comment type="caution">
    <text evidence="3">The sequence shown here is derived from an EMBL/GenBank/DDBJ whole genome shotgun (WGS) entry which is preliminary data.</text>
</comment>
<dbReference type="PROSITE" id="PS00061">
    <property type="entry name" value="ADH_SHORT"/>
    <property type="match status" value="1"/>
</dbReference>
<dbReference type="InterPro" id="IPR002347">
    <property type="entry name" value="SDR_fam"/>
</dbReference>
<gene>
    <name evidence="3" type="ORF">AFUS01_LOCUS29894</name>
</gene>